<accession>A0ABN3L343</accession>
<dbReference type="Pfam" id="PF13111">
    <property type="entry name" value="pPIWI_RE_X"/>
    <property type="match status" value="1"/>
</dbReference>
<evidence type="ECO:0000259" key="2">
    <source>
        <dbReference type="Pfam" id="PF13032"/>
    </source>
</evidence>
<feature type="compositionally biased region" description="Low complexity" evidence="1">
    <location>
        <begin position="507"/>
        <end position="517"/>
    </location>
</feature>
<reference evidence="5 6" key="1">
    <citation type="journal article" date="2019" name="Int. J. Syst. Evol. Microbiol.">
        <title>The Global Catalogue of Microorganisms (GCM) 10K type strain sequencing project: providing services to taxonomists for standard genome sequencing and annotation.</title>
        <authorList>
            <consortium name="The Broad Institute Genomics Platform"/>
            <consortium name="The Broad Institute Genome Sequencing Center for Infectious Disease"/>
            <person name="Wu L."/>
            <person name="Ma J."/>
        </authorList>
    </citation>
    <scope>NUCLEOTIDE SEQUENCE [LARGE SCALE GENOMIC DNA]</scope>
    <source>
        <strain evidence="5 6">JCM 6923</strain>
    </source>
</reference>
<dbReference type="InterPro" id="IPR040496">
    <property type="entry name" value="MID_pPIWI_RE"/>
</dbReference>
<dbReference type="Pfam" id="PF13032">
    <property type="entry name" value="RNaseH_pPIWI_RE"/>
    <property type="match status" value="1"/>
</dbReference>
<evidence type="ECO:0000313" key="6">
    <source>
        <dbReference type="Proteomes" id="UP001501721"/>
    </source>
</evidence>
<dbReference type="InterPro" id="IPR024996">
    <property type="entry name" value="RNaseH_pPIWI_RE"/>
</dbReference>
<keyword evidence="6" id="KW-1185">Reference proteome</keyword>
<gene>
    <name evidence="5" type="ORF">GCM10010422_20240</name>
</gene>
<feature type="domain" description="Prokaryotic pPIWI-RE MID" evidence="4">
    <location>
        <begin position="494"/>
        <end position="579"/>
    </location>
</feature>
<feature type="region of interest" description="Disordered" evidence="1">
    <location>
        <begin position="906"/>
        <end position="935"/>
    </location>
</feature>
<dbReference type="EMBL" id="BAAATL010000008">
    <property type="protein sequence ID" value="GAA2476544.1"/>
    <property type="molecule type" value="Genomic_DNA"/>
</dbReference>
<evidence type="ECO:0008006" key="7">
    <source>
        <dbReference type="Google" id="ProtNLM"/>
    </source>
</evidence>
<evidence type="ECO:0000256" key="1">
    <source>
        <dbReference type="SAM" id="MobiDB-lite"/>
    </source>
</evidence>
<comment type="caution">
    <text evidence="5">The sequence shown here is derived from an EMBL/GenBank/DDBJ whole genome shotgun (WGS) entry which is preliminary data.</text>
</comment>
<organism evidence="5 6">
    <name type="scientific">Streptomyces graminearus</name>
    <dbReference type="NCBI Taxonomy" id="284030"/>
    <lineage>
        <taxon>Bacteria</taxon>
        <taxon>Bacillati</taxon>
        <taxon>Actinomycetota</taxon>
        <taxon>Actinomycetes</taxon>
        <taxon>Kitasatosporales</taxon>
        <taxon>Streptomycetaceae</taxon>
        <taxon>Streptomyces</taxon>
    </lineage>
</organism>
<feature type="compositionally biased region" description="Gly residues" evidence="1">
    <location>
        <begin position="925"/>
        <end position="935"/>
    </location>
</feature>
<dbReference type="InterPro" id="IPR025085">
    <property type="entry name" value="pPIWI_RE_X"/>
</dbReference>
<name>A0ABN3L343_9ACTN</name>
<proteinExistence type="predicted"/>
<feature type="region of interest" description="Disordered" evidence="1">
    <location>
        <begin position="503"/>
        <end position="524"/>
    </location>
</feature>
<feature type="domain" description="pPIWI-RE module N-terminal" evidence="3">
    <location>
        <begin position="14"/>
        <end position="387"/>
    </location>
</feature>
<feature type="domain" description="pPIWI-RE RNaseH" evidence="2">
    <location>
        <begin position="599"/>
        <end position="904"/>
    </location>
</feature>
<evidence type="ECO:0000259" key="4">
    <source>
        <dbReference type="Pfam" id="PF18157"/>
    </source>
</evidence>
<dbReference type="Pfam" id="PF18157">
    <property type="entry name" value="MID_pPIWI_RE"/>
    <property type="match status" value="1"/>
</dbReference>
<dbReference type="RefSeq" id="WP_346074782.1">
    <property type="nucleotide sequence ID" value="NZ_BAAATL010000008.1"/>
</dbReference>
<evidence type="ECO:0000259" key="3">
    <source>
        <dbReference type="Pfam" id="PF13111"/>
    </source>
</evidence>
<sequence>MPAPTTRACLDVLAYRCTPALLDGATVHLRQFPTSVTSLWTLLDRQYKDIVKREEAQAPHSVLTGALRCLTGGYVFFDPKQGLLATRRPLDDDTLRDAFTLLHGLILGHHPDDIDLNRPTPLAERVAETTQQERLLADYLTTPDGSHTPGAPGQQPDAANWVYSTVAWDLAHRLAQHTWRVDGQDIALRPDSSGGLIAWQRPWSNKAGTAHALARVRLALKTLPNVADPILVVSSQATRISRTMAYARTVLAEQAETALPIVEVEMAGRGRVRRVHRMALQTLGRLGMDHSVLHNIQQRVEAEQSTDARCDNESTGEPRLVAEAETAGLGPIRPVQGKTFSFPVGRGVGMHHLRELDRHIGQILAPDGLTIVQDSRARGFKQLPQAELSVQPGDIIRSLDAMNYQHLRLVCLWYRDEMRQRMIHGLASVFGLDPQTIDPAESIPVPLDGGRVSAVFHYVPDFLVHGPAAGQEAAVAHIPSLKKEPATLVGVWAETDYDAAAEEEEASPSASAAVTAAGPGPDEDAKYQARRTLARLGFVSQFTAARKEAKRKKPNGKQTDHQVVLSLLDLCRSLGIIDRRIDQVMVDAIGPHSAGQVAHCGIHVRRQSRQGKDRTAKICVTASVLKPPAVPGGAWTLHGWSYTHRRWALYHQAQAAFHADAYPTGKMTDFDDDNRGHKTVARHIDQALADLSDYLDGAPYTVTVDGVATRRLWLGLHNRRQGQQPTHNSTWLPASTLPARERPLAVVRINKDMDEVPRPIRVSHRSADGAAARTNKVTNLLYQVEPDFGSPTWLLATVPPQFDGAGAGRLGEAITRWSASHGSSDPEARRKNEVRPNWYSMTATEIYPIITAGTSMNQNTALIEPQSLALVSARLCHQPLAWANRTRYPVPLHAAQQMDLDHPQYRRSALADDQDAEAIGDNSSAGGGTSAGSQS</sequence>
<evidence type="ECO:0000313" key="5">
    <source>
        <dbReference type="EMBL" id="GAA2476544.1"/>
    </source>
</evidence>
<protein>
    <recommendedName>
        <fullName evidence="7">DUF3893 domain-containing protein</fullName>
    </recommendedName>
</protein>
<dbReference type="Proteomes" id="UP001501721">
    <property type="component" value="Unassembled WGS sequence"/>
</dbReference>